<evidence type="ECO:0000256" key="4">
    <source>
        <dbReference type="ARBA" id="ARBA00023014"/>
    </source>
</evidence>
<keyword evidence="2" id="KW-0001">2Fe-2S</keyword>
<dbReference type="PANTHER" id="PTHR30204">
    <property type="entry name" value="REDOX-CYCLING DRUG-SENSING TRANSCRIPTIONAL ACTIVATOR SOXR"/>
    <property type="match status" value="1"/>
</dbReference>
<dbReference type="EMBL" id="JBHRTS010000008">
    <property type="protein sequence ID" value="MFC3195522.1"/>
    <property type="molecule type" value="Genomic_DNA"/>
</dbReference>
<feature type="domain" description="HTH merR-type" evidence="6">
    <location>
        <begin position="8"/>
        <end position="76"/>
    </location>
</feature>
<evidence type="ECO:0000313" key="8">
    <source>
        <dbReference type="Proteomes" id="UP001595533"/>
    </source>
</evidence>
<gene>
    <name evidence="7" type="primary">soxR</name>
    <name evidence="7" type="ORF">ACFODZ_14805</name>
</gene>
<dbReference type="PROSITE" id="PS00552">
    <property type="entry name" value="HTH_MERR_1"/>
    <property type="match status" value="1"/>
</dbReference>
<keyword evidence="3" id="KW-0408">Iron</keyword>
<organism evidence="7 8">
    <name type="scientific">Marinicella sediminis</name>
    <dbReference type="NCBI Taxonomy" id="1792834"/>
    <lineage>
        <taxon>Bacteria</taxon>
        <taxon>Pseudomonadati</taxon>
        <taxon>Pseudomonadota</taxon>
        <taxon>Gammaproteobacteria</taxon>
        <taxon>Lysobacterales</taxon>
        <taxon>Marinicellaceae</taxon>
        <taxon>Marinicella</taxon>
    </lineage>
</organism>
<evidence type="ECO:0000259" key="6">
    <source>
        <dbReference type="PROSITE" id="PS50937"/>
    </source>
</evidence>
<dbReference type="InterPro" id="IPR047057">
    <property type="entry name" value="MerR_fam"/>
</dbReference>
<dbReference type="PANTHER" id="PTHR30204:SF0">
    <property type="entry name" value="REDOX-SENSITIVE TRANSCRIPTIONAL ACTIVATOR SOXR"/>
    <property type="match status" value="1"/>
</dbReference>
<dbReference type="Gene3D" id="1.10.1660.10">
    <property type="match status" value="1"/>
</dbReference>
<dbReference type="PROSITE" id="PS50937">
    <property type="entry name" value="HTH_MERR_2"/>
    <property type="match status" value="1"/>
</dbReference>
<dbReference type="NCBIfam" id="TIGR01950">
    <property type="entry name" value="SoxR"/>
    <property type="match status" value="1"/>
</dbReference>
<keyword evidence="4" id="KW-0411">Iron-sulfur</keyword>
<name>A0ABV7JJK2_9GAMM</name>
<sequence>MKKIKPANLSVGDVARRSGVSISTLHFYEEKGLIHAVRTAGNQRRYNTDVLRRIGVIKAAQRVGISLENIKQAMAFLPTNRAPNKRDWQRLSSQWDHELTHRINQLVALRDNLTNCIGCGCLSLKACPLYNPDDELGLGHSGAVLLDRKAAAKLTNEGD</sequence>
<dbReference type="PRINTS" id="PR00040">
    <property type="entry name" value="HTHMERR"/>
</dbReference>
<evidence type="ECO:0000256" key="3">
    <source>
        <dbReference type="ARBA" id="ARBA00023004"/>
    </source>
</evidence>
<evidence type="ECO:0000313" key="7">
    <source>
        <dbReference type="EMBL" id="MFC3195522.1"/>
    </source>
</evidence>
<reference evidence="8" key="1">
    <citation type="journal article" date="2019" name="Int. J. Syst. Evol. Microbiol.">
        <title>The Global Catalogue of Microorganisms (GCM) 10K type strain sequencing project: providing services to taxonomists for standard genome sequencing and annotation.</title>
        <authorList>
            <consortium name="The Broad Institute Genomics Platform"/>
            <consortium name="The Broad Institute Genome Sequencing Center for Infectious Disease"/>
            <person name="Wu L."/>
            <person name="Ma J."/>
        </authorList>
    </citation>
    <scope>NUCLEOTIDE SEQUENCE [LARGE SCALE GENOMIC DNA]</scope>
    <source>
        <strain evidence="8">KCTC 42953</strain>
    </source>
</reference>
<dbReference type="RefSeq" id="WP_077412889.1">
    <property type="nucleotide sequence ID" value="NZ_JBHRTS010000008.1"/>
</dbReference>
<keyword evidence="5" id="KW-0238">DNA-binding</keyword>
<dbReference type="SUPFAM" id="SSF46955">
    <property type="entry name" value="Putative DNA-binding domain"/>
    <property type="match status" value="1"/>
</dbReference>
<dbReference type="Proteomes" id="UP001595533">
    <property type="component" value="Unassembled WGS sequence"/>
</dbReference>
<dbReference type="InterPro" id="IPR009061">
    <property type="entry name" value="DNA-bd_dom_put_sf"/>
</dbReference>
<protein>
    <recommendedName>
        <fullName evidence="1">Redox-sensitive transcriptional activator SoxR</fullName>
    </recommendedName>
</protein>
<comment type="caution">
    <text evidence="7">The sequence shown here is derived from an EMBL/GenBank/DDBJ whole genome shotgun (WGS) entry which is preliminary data.</text>
</comment>
<evidence type="ECO:0000256" key="1">
    <source>
        <dbReference type="ARBA" id="ARBA00014474"/>
    </source>
</evidence>
<evidence type="ECO:0000256" key="2">
    <source>
        <dbReference type="ARBA" id="ARBA00022714"/>
    </source>
</evidence>
<proteinExistence type="predicted"/>
<dbReference type="SMART" id="SM00422">
    <property type="entry name" value="HTH_MERR"/>
    <property type="match status" value="1"/>
</dbReference>
<dbReference type="InterPro" id="IPR010211">
    <property type="entry name" value="Redox-sen_tscrpt-act_SoxR"/>
</dbReference>
<dbReference type="InterPro" id="IPR000551">
    <property type="entry name" value="MerR-type_HTH_dom"/>
</dbReference>
<evidence type="ECO:0000256" key="5">
    <source>
        <dbReference type="ARBA" id="ARBA00023125"/>
    </source>
</evidence>
<keyword evidence="2" id="KW-0479">Metal-binding</keyword>
<keyword evidence="8" id="KW-1185">Reference proteome</keyword>
<dbReference type="Pfam" id="PF13411">
    <property type="entry name" value="MerR_1"/>
    <property type="match status" value="1"/>
</dbReference>
<accession>A0ABV7JJK2</accession>
<dbReference type="CDD" id="cd01110">
    <property type="entry name" value="HTH_SoxR"/>
    <property type="match status" value="1"/>
</dbReference>